<evidence type="ECO:0000256" key="2">
    <source>
        <dbReference type="ARBA" id="ARBA00009409"/>
    </source>
</evidence>
<evidence type="ECO:0000256" key="13">
    <source>
        <dbReference type="ARBA" id="ARBA00023295"/>
    </source>
</evidence>
<feature type="active site" description="Schiff-base intermediate with DNA" evidence="15">
    <location>
        <position position="2"/>
    </location>
</feature>
<dbReference type="AlphaFoldDB" id="A0A1H2UAH8"/>
<dbReference type="NCBIfam" id="TIGR00577">
    <property type="entry name" value="fpg"/>
    <property type="match status" value="1"/>
</dbReference>
<evidence type="ECO:0000256" key="10">
    <source>
        <dbReference type="ARBA" id="ARBA00023204"/>
    </source>
</evidence>
<feature type="binding site" evidence="15">
    <location>
        <position position="156"/>
    </location>
    <ligand>
        <name>DNA</name>
        <dbReference type="ChEBI" id="CHEBI:16991"/>
    </ligand>
</feature>
<dbReference type="EC" id="4.2.99.18" evidence="15"/>
<dbReference type="PANTHER" id="PTHR22993:SF9">
    <property type="entry name" value="FORMAMIDOPYRIMIDINE-DNA GLYCOSYLASE"/>
    <property type="match status" value="1"/>
</dbReference>
<dbReference type="OrthoDB" id="9800855at2"/>
<evidence type="ECO:0000256" key="15">
    <source>
        <dbReference type="HAMAP-Rule" id="MF_00103"/>
    </source>
</evidence>
<dbReference type="FunFam" id="3.20.190.10:FF:000001">
    <property type="entry name" value="Formamidopyrimidine-DNA glycosylase"/>
    <property type="match status" value="1"/>
</dbReference>
<evidence type="ECO:0000256" key="4">
    <source>
        <dbReference type="ARBA" id="ARBA00022723"/>
    </source>
</evidence>
<keyword evidence="13 15" id="KW-0326">Glycosidase</keyword>
<gene>
    <name evidence="15" type="primary">mutM</name>
    <name evidence="15" type="synonym">fpg</name>
    <name evidence="18" type="ORF">SAMN05421783_10531</name>
</gene>
<dbReference type="SUPFAM" id="SSF46946">
    <property type="entry name" value="S13-like H2TH domain"/>
    <property type="match status" value="1"/>
</dbReference>
<feature type="active site" description="Proton donor; for delta-elimination activity" evidence="15">
    <location>
        <position position="265"/>
    </location>
</feature>
<comment type="catalytic activity">
    <reaction evidence="1 15">
        <text>Hydrolysis of DNA containing ring-opened 7-methylguanine residues, releasing 2,6-diamino-4-hydroxy-5-(N-methyl)formamidopyrimidine.</text>
        <dbReference type="EC" id="3.2.2.23"/>
    </reaction>
</comment>
<evidence type="ECO:0000256" key="9">
    <source>
        <dbReference type="ARBA" id="ARBA00023125"/>
    </source>
</evidence>
<dbReference type="SUPFAM" id="SSF81624">
    <property type="entry name" value="N-terminal domain of MutM-like DNA repair proteins"/>
    <property type="match status" value="1"/>
</dbReference>
<sequence>MPELPEVETTLRGIRPYLEGGRIEQLIVRDPRLRRPIPSETAERVAGQTVRSLSRRSKYLLIGLDQGSLLIHLGMSGSLRVVPADSPPKKHDHLDLVLSDGRCLRFHDPRRFGLFLWLPETPGLAESRHPLLRDLGPEPLGTAFDGDHLHRLSRERRVAVKIFLMDASVVVGVGNIYANESLFLAGIHPARACHRIGLERYRRLAEVIRGVLEASITQGGTTLRDFVQEDGNPGYFAQSLRVYGRTGEPCVACGAPLRQRRIGQRSSFYCVHCQH</sequence>
<reference evidence="19" key="1">
    <citation type="submission" date="2016-10" db="EMBL/GenBank/DDBJ databases">
        <authorList>
            <person name="Varghese N."/>
            <person name="Submissions S."/>
        </authorList>
    </citation>
    <scope>NUCLEOTIDE SEQUENCE [LARGE SCALE GENOMIC DNA]</scope>
    <source>
        <strain evidence="19">DSM 217</strain>
    </source>
</reference>
<dbReference type="Proteomes" id="UP000198816">
    <property type="component" value="Unassembled WGS sequence"/>
</dbReference>
<keyword evidence="10 15" id="KW-0234">DNA repair</keyword>
<feature type="domain" description="FPG-type" evidence="16">
    <location>
        <begin position="241"/>
        <end position="275"/>
    </location>
</feature>
<evidence type="ECO:0000256" key="5">
    <source>
        <dbReference type="ARBA" id="ARBA00022763"/>
    </source>
</evidence>
<dbReference type="InterPro" id="IPR015887">
    <property type="entry name" value="DNA_glyclase_Znf_dom_DNA_BS"/>
</dbReference>
<feature type="binding site" evidence="15">
    <location>
        <position position="91"/>
    </location>
    <ligand>
        <name>DNA</name>
        <dbReference type="ChEBI" id="CHEBI:16991"/>
    </ligand>
</feature>
<dbReference type="STRING" id="1058.SAMN05421783_10531"/>
<dbReference type="PANTHER" id="PTHR22993">
    <property type="entry name" value="FORMAMIDOPYRIMIDINE-DNA GLYCOSYLASE"/>
    <property type="match status" value="1"/>
</dbReference>
<feature type="active site" description="Proton donor; for beta-elimination activity" evidence="15">
    <location>
        <position position="58"/>
    </location>
</feature>
<protein>
    <recommendedName>
        <fullName evidence="15">Formamidopyrimidine-DNA glycosylase</fullName>
        <shortName evidence="15">Fapy-DNA glycosylase</shortName>
        <ecNumber evidence="15">3.2.2.23</ecNumber>
    </recommendedName>
    <alternativeName>
        <fullName evidence="15">DNA-(apurinic or apyrimidinic site) lyase MutM</fullName>
        <shortName evidence="15">AP lyase MutM</shortName>
        <ecNumber evidence="15">4.2.99.18</ecNumber>
    </alternativeName>
</protein>
<dbReference type="GO" id="GO:0140078">
    <property type="term" value="F:class I DNA-(apurinic or apyrimidinic site) endonuclease activity"/>
    <property type="evidence" value="ECO:0007669"/>
    <property type="project" value="UniProtKB-EC"/>
</dbReference>
<comment type="cofactor">
    <cofactor evidence="15">
        <name>Zn(2+)</name>
        <dbReference type="ChEBI" id="CHEBI:29105"/>
    </cofactor>
    <text evidence="15">Binds 1 zinc ion per subunit.</text>
</comment>
<dbReference type="SMART" id="SM00898">
    <property type="entry name" value="Fapy_DNA_glyco"/>
    <property type="match status" value="1"/>
</dbReference>
<dbReference type="Pfam" id="PF06827">
    <property type="entry name" value="zf-FPG_IleRS"/>
    <property type="match status" value="1"/>
</dbReference>
<dbReference type="Gene3D" id="1.10.8.50">
    <property type="match status" value="1"/>
</dbReference>
<dbReference type="GO" id="GO:0003684">
    <property type="term" value="F:damaged DNA binding"/>
    <property type="evidence" value="ECO:0007669"/>
    <property type="project" value="InterPro"/>
</dbReference>
<feature type="binding site" evidence="15">
    <location>
        <position position="110"/>
    </location>
    <ligand>
        <name>DNA</name>
        <dbReference type="ChEBI" id="CHEBI:16991"/>
    </ligand>
</feature>
<dbReference type="Gene3D" id="3.20.190.10">
    <property type="entry name" value="MutM-like, N-terminal"/>
    <property type="match status" value="1"/>
</dbReference>
<evidence type="ECO:0000256" key="8">
    <source>
        <dbReference type="ARBA" id="ARBA00022833"/>
    </source>
</evidence>
<evidence type="ECO:0000256" key="14">
    <source>
        <dbReference type="ARBA" id="ARBA00044632"/>
    </source>
</evidence>
<evidence type="ECO:0000256" key="6">
    <source>
        <dbReference type="ARBA" id="ARBA00022771"/>
    </source>
</evidence>
<dbReference type="InterPro" id="IPR010663">
    <property type="entry name" value="Znf_FPG/IleRS"/>
</dbReference>
<feature type="domain" description="Formamidopyrimidine-DNA glycosylase catalytic" evidence="17">
    <location>
        <begin position="2"/>
        <end position="113"/>
    </location>
</feature>
<evidence type="ECO:0000313" key="18">
    <source>
        <dbReference type="EMBL" id="SDW52987.1"/>
    </source>
</evidence>
<dbReference type="NCBIfam" id="NF002211">
    <property type="entry name" value="PRK01103.1"/>
    <property type="match status" value="1"/>
</dbReference>
<dbReference type="HAMAP" id="MF_00103">
    <property type="entry name" value="Fapy_DNA_glycosyl"/>
    <property type="match status" value="1"/>
</dbReference>
<dbReference type="InterPro" id="IPR035937">
    <property type="entry name" value="FPG_N"/>
</dbReference>
<accession>A0A1H2UAH8</accession>
<keyword evidence="4 15" id="KW-0479">Metal-binding</keyword>
<evidence type="ECO:0000256" key="1">
    <source>
        <dbReference type="ARBA" id="ARBA00001668"/>
    </source>
</evidence>
<keyword evidence="11 15" id="KW-0456">Lyase</keyword>
<dbReference type="InterPro" id="IPR012319">
    <property type="entry name" value="FPG_cat"/>
</dbReference>
<dbReference type="GO" id="GO:0006284">
    <property type="term" value="P:base-excision repair"/>
    <property type="evidence" value="ECO:0007669"/>
    <property type="project" value="InterPro"/>
</dbReference>
<keyword evidence="8 15" id="KW-0862">Zinc</keyword>
<keyword evidence="5 15" id="KW-0227">DNA damage</keyword>
<feature type="active site" description="Proton donor" evidence="15">
    <location>
        <position position="3"/>
    </location>
</feature>
<dbReference type="Pfam" id="PF06831">
    <property type="entry name" value="H2TH"/>
    <property type="match status" value="1"/>
</dbReference>
<evidence type="ECO:0000259" key="16">
    <source>
        <dbReference type="PROSITE" id="PS51066"/>
    </source>
</evidence>
<evidence type="ECO:0000313" key="19">
    <source>
        <dbReference type="Proteomes" id="UP000198816"/>
    </source>
</evidence>
<dbReference type="GO" id="GO:0034039">
    <property type="term" value="F:8-oxo-7,8-dihydroguanine DNA N-glycosylase activity"/>
    <property type="evidence" value="ECO:0007669"/>
    <property type="project" value="TreeGrafter"/>
</dbReference>
<dbReference type="SUPFAM" id="SSF57716">
    <property type="entry name" value="Glucocorticoid receptor-like (DNA-binding domain)"/>
    <property type="match status" value="1"/>
</dbReference>
<dbReference type="EMBL" id="FNNZ01000005">
    <property type="protein sequence ID" value="SDW52987.1"/>
    <property type="molecule type" value="Genomic_DNA"/>
</dbReference>
<dbReference type="PROSITE" id="PS51068">
    <property type="entry name" value="FPG_CAT"/>
    <property type="match status" value="1"/>
</dbReference>
<keyword evidence="12 15" id="KW-0511">Multifunctional enzyme</keyword>
<proteinExistence type="inferred from homology"/>
<keyword evidence="19" id="KW-1185">Reference proteome</keyword>
<dbReference type="PROSITE" id="PS51066">
    <property type="entry name" value="ZF_FPG_2"/>
    <property type="match status" value="1"/>
</dbReference>
<dbReference type="GO" id="GO:0008270">
    <property type="term" value="F:zinc ion binding"/>
    <property type="evidence" value="ECO:0007669"/>
    <property type="project" value="UniProtKB-UniRule"/>
</dbReference>
<dbReference type="PROSITE" id="PS01242">
    <property type="entry name" value="ZF_FPG_1"/>
    <property type="match status" value="1"/>
</dbReference>
<dbReference type="InterPro" id="IPR015886">
    <property type="entry name" value="H2TH_FPG"/>
</dbReference>
<keyword evidence="9 15" id="KW-0238">DNA-binding</keyword>
<dbReference type="RefSeq" id="WP_093029559.1">
    <property type="nucleotide sequence ID" value="NZ_FNNZ01000005.1"/>
</dbReference>
<evidence type="ECO:0000259" key="17">
    <source>
        <dbReference type="PROSITE" id="PS51068"/>
    </source>
</evidence>
<evidence type="ECO:0000256" key="11">
    <source>
        <dbReference type="ARBA" id="ARBA00023239"/>
    </source>
</evidence>
<evidence type="ECO:0000256" key="12">
    <source>
        <dbReference type="ARBA" id="ARBA00023268"/>
    </source>
</evidence>
<comment type="subunit">
    <text evidence="3 15">Monomer.</text>
</comment>
<comment type="function">
    <text evidence="15">Involved in base excision repair of DNA damaged by oxidation or by mutagenic agents. Acts as DNA glycosylase that recognizes and removes damaged bases. Has a preference for oxidized purines, such as 7,8-dihydro-8-oxoguanine (8-oxoG). Has AP (apurinic/apyrimidinic) lyase activity and introduces nicks in the DNA strand. Cleaves the DNA backbone by beta-delta elimination to generate a single-strand break at the site of the removed base with both 3'- and 5'-phosphates.</text>
</comment>
<dbReference type="FunFam" id="1.10.8.50:FF:000003">
    <property type="entry name" value="Formamidopyrimidine-DNA glycosylase"/>
    <property type="match status" value="1"/>
</dbReference>
<dbReference type="CDD" id="cd08966">
    <property type="entry name" value="EcFpg-like_N"/>
    <property type="match status" value="1"/>
</dbReference>
<evidence type="ECO:0000256" key="7">
    <source>
        <dbReference type="ARBA" id="ARBA00022801"/>
    </source>
</evidence>
<dbReference type="SMART" id="SM01232">
    <property type="entry name" value="H2TH"/>
    <property type="match status" value="1"/>
</dbReference>
<keyword evidence="7 15" id="KW-0378">Hydrolase</keyword>
<comment type="catalytic activity">
    <reaction evidence="14 15">
        <text>2'-deoxyribonucleotide-(2'-deoxyribose 5'-phosphate)-2'-deoxyribonucleotide-DNA = a 3'-end 2'-deoxyribonucleotide-(2,3-dehydro-2,3-deoxyribose 5'-phosphate)-DNA + a 5'-end 5'-phospho-2'-deoxyribonucleoside-DNA + H(+)</text>
        <dbReference type="Rhea" id="RHEA:66592"/>
        <dbReference type="Rhea" id="RHEA-COMP:13180"/>
        <dbReference type="Rhea" id="RHEA-COMP:16897"/>
        <dbReference type="Rhea" id="RHEA-COMP:17067"/>
        <dbReference type="ChEBI" id="CHEBI:15378"/>
        <dbReference type="ChEBI" id="CHEBI:136412"/>
        <dbReference type="ChEBI" id="CHEBI:157695"/>
        <dbReference type="ChEBI" id="CHEBI:167181"/>
        <dbReference type="EC" id="4.2.99.18"/>
    </reaction>
</comment>
<keyword evidence="6 15" id="KW-0863">Zinc-finger</keyword>
<dbReference type="Pfam" id="PF01149">
    <property type="entry name" value="Fapy_DNA_glyco"/>
    <property type="match status" value="1"/>
</dbReference>
<dbReference type="InterPro" id="IPR020629">
    <property type="entry name" value="FPG_Glyclase"/>
</dbReference>
<organism evidence="18 19">
    <name type="scientific">Thiocapsa roseopersicina</name>
    <dbReference type="NCBI Taxonomy" id="1058"/>
    <lineage>
        <taxon>Bacteria</taxon>
        <taxon>Pseudomonadati</taxon>
        <taxon>Pseudomonadota</taxon>
        <taxon>Gammaproteobacteria</taxon>
        <taxon>Chromatiales</taxon>
        <taxon>Chromatiaceae</taxon>
        <taxon>Thiocapsa</taxon>
    </lineage>
</organism>
<dbReference type="InterPro" id="IPR000214">
    <property type="entry name" value="Znf_DNA_glyclase/AP_lyase"/>
</dbReference>
<name>A0A1H2UAH8_THIRO</name>
<dbReference type="InterPro" id="IPR010979">
    <property type="entry name" value="Ribosomal_uS13-like_H2TH"/>
</dbReference>
<comment type="similarity">
    <text evidence="2 15">Belongs to the FPG family.</text>
</comment>
<evidence type="ECO:0000256" key="3">
    <source>
        <dbReference type="ARBA" id="ARBA00011245"/>
    </source>
</evidence>
<dbReference type="EC" id="3.2.2.23" evidence="15"/>